<dbReference type="AlphaFoldDB" id="A0A9P4PRQ5"/>
<dbReference type="GO" id="GO:0046872">
    <property type="term" value="F:metal ion binding"/>
    <property type="evidence" value="ECO:0007669"/>
    <property type="project" value="UniProtKB-KW"/>
</dbReference>
<gene>
    <name evidence="5" type="ORF">P171DRAFT_518414</name>
</gene>
<evidence type="ECO:0000313" key="6">
    <source>
        <dbReference type="Proteomes" id="UP000799764"/>
    </source>
</evidence>
<accession>A0A9P4PRQ5</accession>
<dbReference type="OrthoDB" id="6921389at2759"/>
<dbReference type="Proteomes" id="UP000799764">
    <property type="component" value="Unassembled WGS sequence"/>
</dbReference>
<dbReference type="InterPro" id="IPR034686">
    <property type="entry name" value="Terpene_cyclase-like_2"/>
</dbReference>
<evidence type="ECO:0000256" key="4">
    <source>
        <dbReference type="RuleBase" id="RU366034"/>
    </source>
</evidence>
<dbReference type="PANTHER" id="PTHR35201:SF4">
    <property type="entry name" value="BETA-PINACENE SYNTHASE-RELATED"/>
    <property type="match status" value="1"/>
</dbReference>
<keyword evidence="4" id="KW-0479">Metal-binding</keyword>
<evidence type="ECO:0000256" key="3">
    <source>
        <dbReference type="ARBA" id="ARBA00022842"/>
    </source>
</evidence>
<dbReference type="Gene3D" id="1.10.600.10">
    <property type="entry name" value="Farnesyl Diphosphate Synthase"/>
    <property type="match status" value="1"/>
</dbReference>
<dbReference type="InterPro" id="IPR008949">
    <property type="entry name" value="Isoprenoid_synthase_dom_sf"/>
</dbReference>
<evidence type="ECO:0000313" key="5">
    <source>
        <dbReference type="EMBL" id="KAF2448982.1"/>
    </source>
</evidence>
<comment type="caution">
    <text evidence="5">The sequence shown here is derived from an EMBL/GenBank/DDBJ whole genome shotgun (WGS) entry which is preliminary data.</text>
</comment>
<proteinExistence type="inferred from homology"/>
<dbReference type="PANTHER" id="PTHR35201">
    <property type="entry name" value="TERPENE SYNTHASE"/>
    <property type="match status" value="1"/>
</dbReference>
<organism evidence="5 6">
    <name type="scientific">Karstenula rhodostoma CBS 690.94</name>
    <dbReference type="NCBI Taxonomy" id="1392251"/>
    <lineage>
        <taxon>Eukaryota</taxon>
        <taxon>Fungi</taxon>
        <taxon>Dikarya</taxon>
        <taxon>Ascomycota</taxon>
        <taxon>Pezizomycotina</taxon>
        <taxon>Dothideomycetes</taxon>
        <taxon>Pleosporomycetidae</taxon>
        <taxon>Pleosporales</taxon>
        <taxon>Massarineae</taxon>
        <taxon>Didymosphaeriaceae</taxon>
        <taxon>Karstenula</taxon>
    </lineage>
</organism>
<dbReference type="GO" id="GO:0010333">
    <property type="term" value="F:terpene synthase activity"/>
    <property type="evidence" value="ECO:0007669"/>
    <property type="project" value="InterPro"/>
</dbReference>
<dbReference type="Pfam" id="PF19086">
    <property type="entry name" value="Terpene_syn_C_2"/>
    <property type="match status" value="1"/>
</dbReference>
<sequence>MDFKHSDVLGSGTYRDDGLANGIPLRIHKDPYSEIAGSLRAQRDWNSSVSPVQNYQGGLGHPYSFVCATIPECIPERLEIISYANEYAFLYDDEMENLDLKNFKEGRDDMLHVFRDEPLNEKVLDNVRPEKKLQAQILAEMMAIDRTRAITTMKAWAQFVELASRTRSEPFETLDEYLPSRAIDAGEMFWYGMLTFAMALTIPTYEFDLCMKLARPGYAAISLTNDLYSWRKEREDAEKAGQDYVFNAVWVVIQERKCTESTAIQICQEEIKRHLSEFEENIESPETKTLSRDTQAYLQAVRLSHVGNLVWSIYCPRYHRGVDEHLALSTQLGSAASRLLDTVFKFLISPFQHVFYTSQRGFLVQRLLRHKS</sequence>
<dbReference type="GO" id="GO:0008299">
    <property type="term" value="P:isoprenoid biosynthetic process"/>
    <property type="evidence" value="ECO:0007669"/>
    <property type="project" value="UniProtKB-ARBA"/>
</dbReference>
<dbReference type="SUPFAM" id="SSF48576">
    <property type="entry name" value="Terpenoid synthases"/>
    <property type="match status" value="1"/>
</dbReference>
<comment type="similarity">
    <text evidence="2 4">Belongs to the terpene synthase family.</text>
</comment>
<evidence type="ECO:0000256" key="2">
    <source>
        <dbReference type="ARBA" id="ARBA00006333"/>
    </source>
</evidence>
<keyword evidence="6" id="KW-1185">Reference proteome</keyword>
<keyword evidence="3 4" id="KW-0460">Magnesium</keyword>
<dbReference type="EMBL" id="MU001495">
    <property type="protein sequence ID" value="KAF2448982.1"/>
    <property type="molecule type" value="Genomic_DNA"/>
</dbReference>
<evidence type="ECO:0000256" key="1">
    <source>
        <dbReference type="ARBA" id="ARBA00001946"/>
    </source>
</evidence>
<name>A0A9P4PRQ5_9PLEO</name>
<protein>
    <recommendedName>
        <fullName evidence="4">Terpene synthase</fullName>
        <ecNumber evidence="4">4.2.3.-</ecNumber>
    </recommendedName>
</protein>
<dbReference type="EC" id="4.2.3.-" evidence="4"/>
<comment type="cofactor">
    <cofactor evidence="1 4">
        <name>Mg(2+)</name>
        <dbReference type="ChEBI" id="CHEBI:18420"/>
    </cofactor>
</comment>
<keyword evidence="4" id="KW-0456">Lyase</keyword>
<reference evidence="5" key="1">
    <citation type="journal article" date="2020" name="Stud. Mycol.">
        <title>101 Dothideomycetes genomes: a test case for predicting lifestyles and emergence of pathogens.</title>
        <authorList>
            <person name="Haridas S."/>
            <person name="Albert R."/>
            <person name="Binder M."/>
            <person name="Bloem J."/>
            <person name="Labutti K."/>
            <person name="Salamov A."/>
            <person name="Andreopoulos B."/>
            <person name="Baker S."/>
            <person name="Barry K."/>
            <person name="Bills G."/>
            <person name="Bluhm B."/>
            <person name="Cannon C."/>
            <person name="Castanera R."/>
            <person name="Culley D."/>
            <person name="Daum C."/>
            <person name="Ezra D."/>
            <person name="Gonzalez J."/>
            <person name="Henrissat B."/>
            <person name="Kuo A."/>
            <person name="Liang C."/>
            <person name="Lipzen A."/>
            <person name="Lutzoni F."/>
            <person name="Magnuson J."/>
            <person name="Mondo S."/>
            <person name="Nolan M."/>
            <person name="Ohm R."/>
            <person name="Pangilinan J."/>
            <person name="Park H.-J."/>
            <person name="Ramirez L."/>
            <person name="Alfaro M."/>
            <person name="Sun H."/>
            <person name="Tritt A."/>
            <person name="Yoshinaga Y."/>
            <person name="Zwiers L.-H."/>
            <person name="Turgeon B."/>
            <person name="Goodwin S."/>
            <person name="Spatafora J."/>
            <person name="Crous P."/>
            <person name="Grigoriev I."/>
        </authorList>
    </citation>
    <scope>NUCLEOTIDE SEQUENCE</scope>
    <source>
        <strain evidence="5">CBS 690.94</strain>
    </source>
</reference>